<dbReference type="InterPro" id="IPR002125">
    <property type="entry name" value="CMP_dCMP_dom"/>
</dbReference>
<evidence type="ECO:0000256" key="11">
    <source>
        <dbReference type="ARBA" id="ARBA00049558"/>
    </source>
</evidence>
<dbReference type="Gene3D" id="3.40.140.10">
    <property type="entry name" value="Cytidine Deaminase, domain 2"/>
    <property type="match status" value="1"/>
</dbReference>
<gene>
    <name evidence="16" type="ORF">SAMN05421640_1133</name>
</gene>
<sequence>MSENQLKEKAKNASQNAYAPYSNFKVGCAILLKSGNVYTGCNIENASFGLTVCAERNAIANAIASEGKIELDKVVVYTPTSTPTPPCGACRQVIHEFGSPTVSSFCDSGESTKHRMEELLTNAFNLNKD</sequence>
<evidence type="ECO:0000313" key="17">
    <source>
        <dbReference type="Proteomes" id="UP000198393"/>
    </source>
</evidence>
<dbReference type="NCBIfam" id="TIGR01354">
    <property type="entry name" value="cyt_deam_tetra"/>
    <property type="match status" value="1"/>
</dbReference>
<dbReference type="NCBIfam" id="NF004064">
    <property type="entry name" value="PRK05578.1"/>
    <property type="match status" value="1"/>
</dbReference>
<dbReference type="InterPro" id="IPR006262">
    <property type="entry name" value="Cyt_deam_tetra"/>
</dbReference>
<proteinExistence type="inferred from homology"/>
<evidence type="ECO:0000256" key="6">
    <source>
        <dbReference type="ARBA" id="ARBA00022723"/>
    </source>
</evidence>
<keyword evidence="7 14" id="KW-0378">Hydrolase</keyword>
<dbReference type="InterPro" id="IPR016193">
    <property type="entry name" value="Cytidine_deaminase-like"/>
</dbReference>
<dbReference type="GO" id="GO:0042802">
    <property type="term" value="F:identical protein binding"/>
    <property type="evidence" value="ECO:0007669"/>
    <property type="project" value="UniProtKB-ARBA"/>
</dbReference>
<dbReference type="PROSITE" id="PS51747">
    <property type="entry name" value="CYT_DCMP_DEAMINASES_2"/>
    <property type="match status" value="1"/>
</dbReference>
<comment type="cofactor">
    <cofactor evidence="1 13 14">
        <name>Zn(2+)</name>
        <dbReference type="ChEBI" id="CHEBI:29105"/>
    </cofactor>
</comment>
<evidence type="ECO:0000256" key="3">
    <source>
        <dbReference type="ARBA" id="ARBA00006576"/>
    </source>
</evidence>
<evidence type="ECO:0000259" key="15">
    <source>
        <dbReference type="PROSITE" id="PS51747"/>
    </source>
</evidence>
<feature type="binding site" evidence="13">
    <location>
        <position position="53"/>
    </location>
    <ligand>
        <name>Zn(2+)</name>
        <dbReference type="ChEBI" id="CHEBI:29105"/>
        <note>catalytic</note>
    </ligand>
</feature>
<dbReference type="GO" id="GO:0072527">
    <property type="term" value="P:pyrimidine-containing compound metabolic process"/>
    <property type="evidence" value="ECO:0007669"/>
    <property type="project" value="UniProtKB-ARBA"/>
</dbReference>
<name>A0A239H7A2_EKHLU</name>
<evidence type="ECO:0000256" key="10">
    <source>
        <dbReference type="ARBA" id="ARBA00049252"/>
    </source>
</evidence>
<keyword evidence="6 13" id="KW-0479">Metal-binding</keyword>
<dbReference type="AlphaFoldDB" id="A0A239H7A2"/>
<dbReference type="SUPFAM" id="SSF53927">
    <property type="entry name" value="Cytidine deaminase-like"/>
    <property type="match status" value="1"/>
</dbReference>
<dbReference type="EMBL" id="FZPD01000002">
    <property type="protein sequence ID" value="SNS76144.1"/>
    <property type="molecule type" value="Genomic_DNA"/>
</dbReference>
<evidence type="ECO:0000256" key="8">
    <source>
        <dbReference type="ARBA" id="ARBA00022833"/>
    </source>
</evidence>
<feature type="domain" description="CMP/dCMP-type deaminase" evidence="15">
    <location>
        <begin position="1"/>
        <end position="127"/>
    </location>
</feature>
<dbReference type="GO" id="GO:0004126">
    <property type="term" value="F:cytidine deaminase activity"/>
    <property type="evidence" value="ECO:0007669"/>
    <property type="project" value="UniProtKB-UniRule"/>
</dbReference>
<dbReference type="InterPro" id="IPR050202">
    <property type="entry name" value="Cyt/Deoxycyt_deaminase"/>
</dbReference>
<keyword evidence="17" id="KW-1185">Reference proteome</keyword>
<evidence type="ECO:0000256" key="9">
    <source>
        <dbReference type="ARBA" id="ARBA00032005"/>
    </source>
</evidence>
<dbReference type="CDD" id="cd01283">
    <property type="entry name" value="cytidine_deaminase"/>
    <property type="match status" value="1"/>
</dbReference>
<dbReference type="GO" id="GO:0055086">
    <property type="term" value="P:nucleobase-containing small molecule metabolic process"/>
    <property type="evidence" value="ECO:0007669"/>
    <property type="project" value="UniProtKB-ARBA"/>
</dbReference>
<dbReference type="EC" id="3.5.4.5" evidence="4 14"/>
<evidence type="ECO:0000313" key="16">
    <source>
        <dbReference type="EMBL" id="SNS76144.1"/>
    </source>
</evidence>
<dbReference type="InterPro" id="IPR016192">
    <property type="entry name" value="APOBEC/CMP_deaminase_Zn-bd"/>
</dbReference>
<evidence type="ECO:0000256" key="5">
    <source>
        <dbReference type="ARBA" id="ARBA00018266"/>
    </source>
</evidence>
<feature type="active site" description="Proton donor" evidence="12">
    <location>
        <position position="55"/>
    </location>
</feature>
<evidence type="ECO:0000256" key="13">
    <source>
        <dbReference type="PIRSR" id="PIRSR606262-3"/>
    </source>
</evidence>
<comment type="similarity">
    <text evidence="3 14">Belongs to the cytidine and deoxycytidylate deaminase family.</text>
</comment>
<evidence type="ECO:0000256" key="2">
    <source>
        <dbReference type="ARBA" id="ARBA00003949"/>
    </source>
</evidence>
<comment type="catalytic activity">
    <reaction evidence="10 14">
        <text>2'-deoxycytidine + H2O + H(+) = 2'-deoxyuridine + NH4(+)</text>
        <dbReference type="Rhea" id="RHEA:13433"/>
        <dbReference type="ChEBI" id="CHEBI:15377"/>
        <dbReference type="ChEBI" id="CHEBI:15378"/>
        <dbReference type="ChEBI" id="CHEBI:15698"/>
        <dbReference type="ChEBI" id="CHEBI:16450"/>
        <dbReference type="ChEBI" id="CHEBI:28938"/>
        <dbReference type="EC" id="3.5.4.5"/>
    </reaction>
</comment>
<evidence type="ECO:0000256" key="14">
    <source>
        <dbReference type="RuleBase" id="RU364006"/>
    </source>
</evidence>
<reference evidence="16 17" key="1">
    <citation type="submission" date="2017-06" db="EMBL/GenBank/DDBJ databases">
        <authorList>
            <person name="Kim H.J."/>
            <person name="Triplett B.A."/>
        </authorList>
    </citation>
    <scope>NUCLEOTIDE SEQUENCE [LARGE SCALE GENOMIC DNA]</scope>
    <source>
        <strain evidence="16 17">DSM 19307</strain>
    </source>
</reference>
<evidence type="ECO:0000256" key="7">
    <source>
        <dbReference type="ARBA" id="ARBA00022801"/>
    </source>
</evidence>
<dbReference type="RefSeq" id="WP_089355894.1">
    <property type="nucleotide sequence ID" value="NZ_FZPD01000002.1"/>
</dbReference>
<dbReference type="PANTHER" id="PTHR11644:SF2">
    <property type="entry name" value="CYTIDINE DEAMINASE"/>
    <property type="match status" value="1"/>
</dbReference>
<evidence type="ECO:0000256" key="1">
    <source>
        <dbReference type="ARBA" id="ARBA00001947"/>
    </source>
</evidence>
<dbReference type="PANTHER" id="PTHR11644">
    <property type="entry name" value="CYTIDINE DEAMINASE"/>
    <property type="match status" value="1"/>
</dbReference>
<comment type="catalytic activity">
    <reaction evidence="11 14">
        <text>cytidine + H2O + H(+) = uridine + NH4(+)</text>
        <dbReference type="Rhea" id="RHEA:16069"/>
        <dbReference type="ChEBI" id="CHEBI:15377"/>
        <dbReference type="ChEBI" id="CHEBI:15378"/>
        <dbReference type="ChEBI" id="CHEBI:16704"/>
        <dbReference type="ChEBI" id="CHEBI:17562"/>
        <dbReference type="ChEBI" id="CHEBI:28938"/>
        <dbReference type="EC" id="3.5.4.5"/>
    </reaction>
</comment>
<evidence type="ECO:0000256" key="12">
    <source>
        <dbReference type="PIRSR" id="PIRSR606262-1"/>
    </source>
</evidence>
<comment type="function">
    <text evidence="2 14">This enzyme scavenges exogenous and endogenous cytidine and 2'-deoxycytidine for UMP synthesis.</text>
</comment>
<dbReference type="GO" id="GO:0005829">
    <property type="term" value="C:cytosol"/>
    <property type="evidence" value="ECO:0007669"/>
    <property type="project" value="TreeGrafter"/>
</dbReference>
<feature type="binding site" evidence="13">
    <location>
        <position position="90"/>
    </location>
    <ligand>
        <name>Zn(2+)</name>
        <dbReference type="ChEBI" id="CHEBI:29105"/>
        <note>catalytic</note>
    </ligand>
</feature>
<feature type="binding site" evidence="13">
    <location>
        <position position="87"/>
    </location>
    <ligand>
        <name>Zn(2+)</name>
        <dbReference type="ChEBI" id="CHEBI:29105"/>
        <note>catalytic</note>
    </ligand>
</feature>
<dbReference type="Proteomes" id="UP000198393">
    <property type="component" value="Unassembled WGS sequence"/>
</dbReference>
<dbReference type="GO" id="GO:0008270">
    <property type="term" value="F:zinc ion binding"/>
    <property type="evidence" value="ECO:0007669"/>
    <property type="project" value="UniProtKB-UniRule"/>
</dbReference>
<dbReference type="PROSITE" id="PS00903">
    <property type="entry name" value="CYT_DCMP_DEAMINASES_1"/>
    <property type="match status" value="1"/>
</dbReference>
<keyword evidence="8 13" id="KW-0862">Zinc</keyword>
<protein>
    <recommendedName>
        <fullName evidence="5 14">Cytidine deaminase</fullName>
        <ecNumber evidence="4 14">3.5.4.5</ecNumber>
    </recommendedName>
    <alternativeName>
        <fullName evidence="9 14">Cytidine aminohydrolase</fullName>
    </alternativeName>
</protein>
<evidence type="ECO:0000256" key="4">
    <source>
        <dbReference type="ARBA" id="ARBA00012783"/>
    </source>
</evidence>
<dbReference type="OrthoDB" id="9795347at2"/>
<dbReference type="Pfam" id="PF00383">
    <property type="entry name" value="dCMP_cyt_deam_1"/>
    <property type="match status" value="1"/>
</dbReference>
<organism evidence="16 17">
    <name type="scientific">Ekhidna lutea</name>
    <dbReference type="NCBI Taxonomy" id="447679"/>
    <lineage>
        <taxon>Bacteria</taxon>
        <taxon>Pseudomonadati</taxon>
        <taxon>Bacteroidota</taxon>
        <taxon>Cytophagia</taxon>
        <taxon>Cytophagales</taxon>
        <taxon>Reichenbachiellaceae</taxon>
        <taxon>Ekhidna</taxon>
    </lineage>
</organism>
<accession>A0A239H7A2</accession>
<dbReference type="FunFam" id="3.40.140.10:FF:000008">
    <property type="entry name" value="Cytidine deaminase"/>
    <property type="match status" value="1"/>
</dbReference>